<sequence length="94" mass="10218">MKRPCHVFKSETAATDINASCCQYNVEVGHPLCASNVEVGPACANIVEVGYPACASNVEMGLVCVPLVQKFILRLSLHVPYDESKMLCILLARH</sequence>
<protein>
    <submittedName>
        <fullName evidence="2">Uncharacterized protein</fullName>
    </submittedName>
</protein>
<gene>
    <name evidence="2" type="primary">ORF134307</name>
    <name evidence="1" type="synonym">ORF134302</name>
</gene>
<organism evidence="2">
    <name type="scientific">Arion vulgaris</name>
    <dbReference type="NCBI Taxonomy" id="1028688"/>
    <lineage>
        <taxon>Eukaryota</taxon>
        <taxon>Metazoa</taxon>
        <taxon>Spiralia</taxon>
        <taxon>Lophotrochozoa</taxon>
        <taxon>Mollusca</taxon>
        <taxon>Gastropoda</taxon>
        <taxon>Heterobranchia</taxon>
        <taxon>Euthyneura</taxon>
        <taxon>Panpulmonata</taxon>
        <taxon>Eupulmonata</taxon>
        <taxon>Stylommatophora</taxon>
        <taxon>Helicina</taxon>
        <taxon>Arionoidea</taxon>
        <taxon>Arionidae</taxon>
        <taxon>Arion</taxon>
    </lineage>
</organism>
<dbReference type="EMBL" id="HACG01036064">
    <property type="protein sequence ID" value="CEK82929.1"/>
    <property type="molecule type" value="Transcribed_RNA"/>
</dbReference>
<dbReference type="EMBL" id="HACG01036062">
    <property type="protein sequence ID" value="CEK82927.1"/>
    <property type="molecule type" value="Transcribed_RNA"/>
</dbReference>
<proteinExistence type="predicted"/>
<evidence type="ECO:0000313" key="1">
    <source>
        <dbReference type="EMBL" id="CEK82927.1"/>
    </source>
</evidence>
<reference evidence="2" key="1">
    <citation type="submission" date="2014-12" db="EMBL/GenBank/DDBJ databases">
        <title>Insight into the proteome of Arion vulgaris.</title>
        <authorList>
            <person name="Aradska J."/>
            <person name="Bulat T."/>
            <person name="Smidak R."/>
            <person name="Sarate P."/>
            <person name="Gangsoo J."/>
            <person name="Sialana F."/>
            <person name="Bilban M."/>
            <person name="Lubec G."/>
        </authorList>
    </citation>
    <scope>NUCLEOTIDE SEQUENCE</scope>
    <source>
        <tissue evidence="2">Skin</tissue>
    </source>
</reference>
<name>A0A0B7APH2_9EUPU</name>
<dbReference type="AlphaFoldDB" id="A0A0B7APH2"/>
<evidence type="ECO:0000313" key="2">
    <source>
        <dbReference type="EMBL" id="CEK82929.1"/>
    </source>
</evidence>
<accession>A0A0B7APH2</accession>